<comment type="function">
    <text evidence="1">Part of the beta sliding clamp loading complex, which hydrolyzes ATP to load the beta clamp onto primed DNA to form the DNA replication pre-initiation complex. DNA polymerase III is a complex, multichain enzyme responsible for most of the replicative synthesis in bacteria. This DNA polymerase also exhibits 3' to 5' exonuclease activity.</text>
</comment>
<dbReference type="InterPro" id="IPR036654">
    <property type="entry name" value="DNA_pol_III_psi_sf"/>
</dbReference>
<proteinExistence type="predicted"/>
<gene>
    <name evidence="2" type="ORF">N8M53_10455</name>
</gene>
<dbReference type="Gene3D" id="3.40.50.10220">
    <property type="entry name" value="DNA polymerase III, psi subunit"/>
    <property type="match status" value="1"/>
</dbReference>
<evidence type="ECO:0000313" key="3">
    <source>
        <dbReference type="Proteomes" id="UP001164748"/>
    </source>
</evidence>
<keyword evidence="1" id="KW-0235">DNA replication</keyword>
<dbReference type="AlphaFoldDB" id="A0AA47KJZ0"/>
<sequence length="130" mass="15093">MLTDIQRLQAMDLDVWQLRHPEIYGREQEVIQLPDHCQLLLVCDHVLSDQDAWLFGNILKSMKLGAEQALQLPHAALPALGEHHLNWCWYIGPVEVIVDGVKSLYSQPLAQMHDNPMAKRDLWRQICQYE</sequence>
<dbReference type="SUPFAM" id="SSF102220">
    <property type="entry name" value="DNA polymerase III psi subunit"/>
    <property type="match status" value="1"/>
</dbReference>
<dbReference type="GO" id="GO:0008408">
    <property type="term" value="F:3'-5' exonuclease activity"/>
    <property type="evidence" value="ECO:0007669"/>
    <property type="project" value="InterPro"/>
</dbReference>
<dbReference type="GO" id="GO:0003887">
    <property type="term" value="F:DNA-directed DNA polymerase activity"/>
    <property type="evidence" value="ECO:0007669"/>
    <property type="project" value="UniProtKB-KW"/>
</dbReference>
<keyword evidence="1" id="KW-0808">Transferase</keyword>
<dbReference type="EMBL" id="CP114588">
    <property type="protein sequence ID" value="WBA08233.1"/>
    <property type="molecule type" value="Genomic_DNA"/>
</dbReference>
<evidence type="ECO:0000256" key="1">
    <source>
        <dbReference type="PIRNR" id="PIRNR029225"/>
    </source>
</evidence>
<dbReference type="Pfam" id="PF03603">
    <property type="entry name" value="DNA_III_psi"/>
    <property type="match status" value="1"/>
</dbReference>
<keyword evidence="1" id="KW-0239">DNA-directed DNA polymerase</keyword>
<reference evidence="2" key="1">
    <citation type="submission" date="2022-09" db="EMBL/GenBank/DDBJ databases">
        <authorList>
            <person name="Li Z.-J."/>
        </authorList>
    </citation>
    <scope>NUCLEOTIDE SEQUENCE</scope>
    <source>
        <strain evidence="2">TGB11</strain>
    </source>
</reference>
<dbReference type="GO" id="GO:0006260">
    <property type="term" value="P:DNA replication"/>
    <property type="evidence" value="ECO:0007669"/>
    <property type="project" value="UniProtKB-KW"/>
</dbReference>
<keyword evidence="1" id="KW-0548">Nucleotidyltransferase</keyword>
<protein>
    <recommendedName>
        <fullName evidence="1">DNA polymerase III subunit psi</fullName>
    </recommendedName>
</protein>
<name>A0AA47KJZ0_9GAMM</name>
<dbReference type="InterPro" id="IPR004615">
    <property type="entry name" value="DNA_pol_III_psi"/>
</dbReference>
<accession>A0AA47KJZ0</accession>
<dbReference type="PIRSF" id="PIRSF029225">
    <property type="entry name" value="DNA_pol_III_psi"/>
    <property type="match status" value="1"/>
</dbReference>
<evidence type="ECO:0000313" key="2">
    <source>
        <dbReference type="EMBL" id="WBA08233.1"/>
    </source>
</evidence>
<dbReference type="RefSeq" id="WP_269578734.1">
    <property type="nucleotide sequence ID" value="NZ_CP114588.1"/>
</dbReference>
<dbReference type="Proteomes" id="UP001164748">
    <property type="component" value="Chromosome"/>
</dbReference>
<organism evidence="2 3">
    <name type="scientific">Salinivibrio kushneri</name>
    <dbReference type="NCBI Taxonomy" id="1908198"/>
    <lineage>
        <taxon>Bacteria</taxon>
        <taxon>Pseudomonadati</taxon>
        <taxon>Pseudomonadota</taxon>
        <taxon>Gammaproteobacteria</taxon>
        <taxon>Vibrionales</taxon>
        <taxon>Vibrionaceae</taxon>
        <taxon>Salinivibrio</taxon>
    </lineage>
</organism>